<protein>
    <recommendedName>
        <fullName evidence="3">Sesquiterpene synthase</fullName>
    </recommendedName>
</protein>
<dbReference type="InterPro" id="IPR008949">
    <property type="entry name" value="Isoprenoid_synthase_dom_sf"/>
</dbReference>
<dbReference type="Pfam" id="PF19086">
    <property type="entry name" value="Terpene_syn_C_2"/>
    <property type="match status" value="1"/>
</dbReference>
<accession>A0A9W8JZC0</accession>
<reference evidence="1" key="1">
    <citation type="submission" date="2022-07" db="EMBL/GenBank/DDBJ databases">
        <title>Genome Sequence of Agrocybe chaxingu.</title>
        <authorList>
            <person name="Buettner E."/>
        </authorList>
    </citation>
    <scope>NUCLEOTIDE SEQUENCE</scope>
    <source>
        <strain evidence="1">MP-N11</strain>
    </source>
</reference>
<dbReference type="Gene3D" id="1.10.600.10">
    <property type="entry name" value="Farnesyl Diphosphate Synthase"/>
    <property type="match status" value="1"/>
</dbReference>
<gene>
    <name evidence="1" type="ORF">NLJ89_g5926</name>
</gene>
<dbReference type="Proteomes" id="UP001148786">
    <property type="component" value="Unassembled WGS sequence"/>
</dbReference>
<dbReference type="OrthoDB" id="6486656at2759"/>
<dbReference type="AlphaFoldDB" id="A0A9W8JZC0"/>
<dbReference type="EMBL" id="JANKHO010000591">
    <property type="protein sequence ID" value="KAJ3508128.1"/>
    <property type="molecule type" value="Genomic_DNA"/>
</dbReference>
<evidence type="ECO:0000313" key="2">
    <source>
        <dbReference type="Proteomes" id="UP001148786"/>
    </source>
</evidence>
<proteinExistence type="predicted"/>
<organism evidence="1 2">
    <name type="scientific">Agrocybe chaxingu</name>
    <dbReference type="NCBI Taxonomy" id="84603"/>
    <lineage>
        <taxon>Eukaryota</taxon>
        <taxon>Fungi</taxon>
        <taxon>Dikarya</taxon>
        <taxon>Basidiomycota</taxon>
        <taxon>Agaricomycotina</taxon>
        <taxon>Agaricomycetes</taxon>
        <taxon>Agaricomycetidae</taxon>
        <taxon>Agaricales</taxon>
        <taxon>Agaricineae</taxon>
        <taxon>Strophariaceae</taxon>
        <taxon>Agrocybe</taxon>
    </lineage>
</organism>
<comment type="caution">
    <text evidence="1">The sequence shown here is derived from an EMBL/GenBank/DDBJ whole genome shotgun (WGS) entry which is preliminary data.</text>
</comment>
<name>A0A9W8JZC0_9AGAR</name>
<keyword evidence="2" id="KW-1185">Reference proteome</keyword>
<dbReference type="SUPFAM" id="SSF48576">
    <property type="entry name" value="Terpenoid synthases"/>
    <property type="match status" value="1"/>
</dbReference>
<evidence type="ECO:0008006" key="3">
    <source>
        <dbReference type="Google" id="ProtNLM"/>
    </source>
</evidence>
<evidence type="ECO:0000313" key="1">
    <source>
        <dbReference type="EMBL" id="KAJ3508128.1"/>
    </source>
</evidence>
<sequence>MAAPPLTFTLPDLLAKFPWKRNLSEYYPECKAESSAWTESFHPFDEEGLRGFNLCDFNLLASLAYSPREREIIRFGCDLMNIFYVFDEYTDIADGDGADKIRDIIMDAFRNPHKPRPEGELLVGEMARDFWIRVSGYVSHDAHCLTHFIRDFDTYTAAVVREADDRAKRVYRTFKDYLSIRRDSSGCLPSFALFVSLTIPARRALA</sequence>